<reference evidence="2 3" key="1">
    <citation type="submission" date="2013-09" db="EMBL/GenBank/DDBJ databases">
        <title>Corchorus capsularis genome sequencing.</title>
        <authorList>
            <person name="Alam M."/>
            <person name="Haque M.S."/>
            <person name="Islam M.S."/>
            <person name="Emdad E.M."/>
            <person name="Islam M.M."/>
            <person name="Ahmed B."/>
            <person name="Halim A."/>
            <person name="Hossen Q.M.M."/>
            <person name="Hossain M.Z."/>
            <person name="Ahmed R."/>
            <person name="Khan M.M."/>
            <person name="Islam R."/>
            <person name="Rashid M.M."/>
            <person name="Khan S.A."/>
            <person name="Rahman M.S."/>
            <person name="Alam M."/>
        </authorList>
    </citation>
    <scope>NUCLEOTIDE SEQUENCE [LARGE SCALE GENOMIC DNA]</scope>
    <source>
        <strain evidence="3">cv. CVL-1</strain>
        <tissue evidence="2">Whole seedling</tissue>
    </source>
</reference>
<dbReference type="AlphaFoldDB" id="A0A1R3HLL1"/>
<feature type="region of interest" description="Disordered" evidence="1">
    <location>
        <begin position="26"/>
        <end position="46"/>
    </location>
</feature>
<accession>A0A1R3HLL1</accession>
<comment type="caution">
    <text evidence="2">The sequence shown here is derived from an EMBL/GenBank/DDBJ whole genome shotgun (WGS) entry which is preliminary data.</text>
</comment>
<keyword evidence="3" id="KW-1185">Reference proteome</keyword>
<sequence>MSNGVEALEHMGREANQVGRQACRMGAQCQSGMPPSTHIGTGDLGPEANALGAQAIHLGAQRQSGQAMRARQTAIMRHFSLKLLH</sequence>
<organism evidence="2 3">
    <name type="scientific">Corchorus capsularis</name>
    <name type="common">Jute</name>
    <dbReference type="NCBI Taxonomy" id="210143"/>
    <lineage>
        <taxon>Eukaryota</taxon>
        <taxon>Viridiplantae</taxon>
        <taxon>Streptophyta</taxon>
        <taxon>Embryophyta</taxon>
        <taxon>Tracheophyta</taxon>
        <taxon>Spermatophyta</taxon>
        <taxon>Magnoliopsida</taxon>
        <taxon>eudicotyledons</taxon>
        <taxon>Gunneridae</taxon>
        <taxon>Pentapetalae</taxon>
        <taxon>rosids</taxon>
        <taxon>malvids</taxon>
        <taxon>Malvales</taxon>
        <taxon>Malvaceae</taxon>
        <taxon>Grewioideae</taxon>
        <taxon>Apeibeae</taxon>
        <taxon>Corchorus</taxon>
    </lineage>
</organism>
<dbReference type="EMBL" id="AWWV01011677">
    <property type="protein sequence ID" value="OMO71235.1"/>
    <property type="molecule type" value="Genomic_DNA"/>
</dbReference>
<dbReference type="Gramene" id="OMO71235">
    <property type="protein sequence ID" value="OMO71235"/>
    <property type="gene ID" value="CCACVL1_18342"/>
</dbReference>
<name>A0A1R3HLL1_COCAP</name>
<dbReference type="Proteomes" id="UP000188268">
    <property type="component" value="Unassembled WGS sequence"/>
</dbReference>
<evidence type="ECO:0000313" key="3">
    <source>
        <dbReference type="Proteomes" id="UP000188268"/>
    </source>
</evidence>
<gene>
    <name evidence="2" type="ORF">CCACVL1_18342</name>
</gene>
<proteinExistence type="predicted"/>
<protein>
    <submittedName>
        <fullName evidence="2">Uncharacterized protein</fullName>
    </submittedName>
</protein>
<evidence type="ECO:0000256" key="1">
    <source>
        <dbReference type="SAM" id="MobiDB-lite"/>
    </source>
</evidence>
<evidence type="ECO:0000313" key="2">
    <source>
        <dbReference type="EMBL" id="OMO71235.1"/>
    </source>
</evidence>